<evidence type="ECO:0000256" key="1">
    <source>
        <dbReference type="SAM" id="MobiDB-lite"/>
    </source>
</evidence>
<dbReference type="AlphaFoldDB" id="A0A4Z2ECZ0"/>
<evidence type="ECO:0000313" key="3">
    <source>
        <dbReference type="Proteomes" id="UP000314294"/>
    </source>
</evidence>
<name>A0A4Z2ECZ0_9TELE</name>
<comment type="caution">
    <text evidence="2">The sequence shown here is derived from an EMBL/GenBank/DDBJ whole genome shotgun (WGS) entry which is preliminary data.</text>
</comment>
<gene>
    <name evidence="2" type="ORF">EYF80_063487</name>
</gene>
<proteinExistence type="predicted"/>
<accession>A0A4Z2ECZ0</accession>
<dbReference type="EMBL" id="SRLO01010374">
    <property type="protein sequence ID" value="TNN26374.1"/>
    <property type="molecule type" value="Genomic_DNA"/>
</dbReference>
<feature type="compositionally biased region" description="Basic and acidic residues" evidence="1">
    <location>
        <begin position="34"/>
        <end position="54"/>
    </location>
</feature>
<feature type="region of interest" description="Disordered" evidence="1">
    <location>
        <begin position="1"/>
        <end position="67"/>
    </location>
</feature>
<sequence length="67" mass="7322">MVLRREAKNQAANRTPGDLKGMFEWLGRRTPCGRGDEETRRRGRRGDGGGEEGHPSSLAVRRAGSGT</sequence>
<dbReference type="Proteomes" id="UP000314294">
    <property type="component" value="Unassembled WGS sequence"/>
</dbReference>
<protein>
    <submittedName>
        <fullName evidence="2">Uncharacterized protein</fullName>
    </submittedName>
</protein>
<reference evidence="2 3" key="1">
    <citation type="submission" date="2019-03" db="EMBL/GenBank/DDBJ databases">
        <title>First draft genome of Liparis tanakae, snailfish: a comprehensive survey of snailfish specific genes.</title>
        <authorList>
            <person name="Kim W."/>
            <person name="Song I."/>
            <person name="Jeong J.-H."/>
            <person name="Kim D."/>
            <person name="Kim S."/>
            <person name="Ryu S."/>
            <person name="Song J.Y."/>
            <person name="Lee S.K."/>
        </authorList>
    </citation>
    <scope>NUCLEOTIDE SEQUENCE [LARGE SCALE GENOMIC DNA]</scope>
    <source>
        <tissue evidence="2">Muscle</tissue>
    </source>
</reference>
<keyword evidence="3" id="KW-1185">Reference proteome</keyword>
<organism evidence="2 3">
    <name type="scientific">Liparis tanakae</name>
    <name type="common">Tanaka's snailfish</name>
    <dbReference type="NCBI Taxonomy" id="230148"/>
    <lineage>
        <taxon>Eukaryota</taxon>
        <taxon>Metazoa</taxon>
        <taxon>Chordata</taxon>
        <taxon>Craniata</taxon>
        <taxon>Vertebrata</taxon>
        <taxon>Euteleostomi</taxon>
        <taxon>Actinopterygii</taxon>
        <taxon>Neopterygii</taxon>
        <taxon>Teleostei</taxon>
        <taxon>Neoteleostei</taxon>
        <taxon>Acanthomorphata</taxon>
        <taxon>Eupercaria</taxon>
        <taxon>Perciformes</taxon>
        <taxon>Cottioidei</taxon>
        <taxon>Cottales</taxon>
        <taxon>Liparidae</taxon>
        <taxon>Liparis</taxon>
    </lineage>
</organism>
<evidence type="ECO:0000313" key="2">
    <source>
        <dbReference type="EMBL" id="TNN26374.1"/>
    </source>
</evidence>